<dbReference type="GO" id="GO:0030170">
    <property type="term" value="F:pyridoxal phosphate binding"/>
    <property type="evidence" value="ECO:0007669"/>
    <property type="project" value="InterPro"/>
</dbReference>
<dbReference type="AlphaFoldDB" id="A0A238J0E8"/>
<dbReference type="EC" id="2.6.1.77" evidence="7"/>
<reference evidence="7 8" key="1">
    <citation type="submission" date="2017-05" db="EMBL/GenBank/DDBJ databases">
        <authorList>
            <person name="Song R."/>
            <person name="Chenine A.L."/>
            <person name="Ruprecht R.M."/>
        </authorList>
    </citation>
    <scope>NUCLEOTIDE SEQUENCE [LARGE SCALE GENOMIC DNA]</scope>
    <source>
        <strain evidence="7 8">CECT 8489</strain>
    </source>
</reference>
<protein>
    <submittedName>
        <fullName evidence="7">Taurine--pyruvate aminotransferase</fullName>
        <ecNumber evidence="7">2.6.1.77</ecNumber>
    </submittedName>
</protein>
<evidence type="ECO:0000256" key="4">
    <source>
        <dbReference type="ARBA" id="ARBA00022679"/>
    </source>
</evidence>
<dbReference type="InterPro" id="IPR015422">
    <property type="entry name" value="PyrdxlP-dep_Trfase_small"/>
</dbReference>
<dbReference type="Proteomes" id="UP000201838">
    <property type="component" value="Unassembled WGS sequence"/>
</dbReference>
<accession>A0A238J0E8</accession>
<sequence>MSHIFPRHTKQPPPVAVRGEGCYLYDDTGKQYLDASGGAAVSCLGHGDRAIIDAVKAQLDQLAYAHTGFLTSKPAETLADLLITHAPGDLDRVYLVSGGSEAMEAALKLARQYFVEKGEPQRGRLIARKQSYHGNTMGALSAGGNAWRRAQFGPLLIDMSHIDPCYEYRLKRDGETPEAYGLRAANLLEEELLRVGPENVMAFAAEPVVGATAGALTAAPGYFKRIREICDKYGILLILDEVMCGMGRTGSLFACEQDGISPDILCIAKGLGAGYQPIGAMLCSRAIYEAIENGSGFFQHGHTYLGHPTAAAAGVAVVNALLERQLIPRVATQGEKLMAALHAKLGQHPNVGDIRGRGLFQGVELVADRDSKAPFDASRKLAGKVKKAAFEAGMICYPMSGTIDGQSGDHVLLAPPFIISDDQIDELVGKLSVAIETALTS</sequence>
<dbReference type="CDD" id="cd00610">
    <property type="entry name" value="OAT_like"/>
    <property type="match status" value="1"/>
</dbReference>
<dbReference type="GO" id="GO:0031299">
    <property type="term" value="F:taurine-pyruvate aminotransferase activity"/>
    <property type="evidence" value="ECO:0007669"/>
    <property type="project" value="UniProtKB-EC"/>
</dbReference>
<dbReference type="PANTHER" id="PTHR43094">
    <property type="entry name" value="AMINOTRANSFERASE"/>
    <property type="match status" value="1"/>
</dbReference>
<dbReference type="PANTHER" id="PTHR43094:SF1">
    <property type="entry name" value="AMINOTRANSFERASE CLASS-III"/>
    <property type="match status" value="1"/>
</dbReference>
<evidence type="ECO:0000256" key="3">
    <source>
        <dbReference type="ARBA" id="ARBA00022576"/>
    </source>
</evidence>
<dbReference type="EMBL" id="FXXQ01000005">
    <property type="protein sequence ID" value="SMX23732.1"/>
    <property type="molecule type" value="Genomic_DNA"/>
</dbReference>
<keyword evidence="5 6" id="KW-0663">Pyridoxal phosphate</keyword>
<keyword evidence="7" id="KW-0670">Pyruvate</keyword>
<evidence type="ECO:0000256" key="1">
    <source>
        <dbReference type="ARBA" id="ARBA00001933"/>
    </source>
</evidence>
<dbReference type="InterPro" id="IPR015421">
    <property type="entry name" value="PyrdxlP-dep_Trfase_major"/>
</dbReference>
<dbReference type="Gene3D" id="3.40.640.10">
    <property type="entry name" value="Type I PLP-dependent aspartate aminotransferase-like (Major domain)"/>
    <property type="match status" value="1"/>
</dbReference>
<keyword evidence="8" id="KW-1185">Reference proteome</keyword>
<evidence type="ECO:0000313" key="8">
    <source>
        <dbReference type="Proteomes" id="UP000201838"/>
    </source>
</evidence>
<dbReference type="PROSITE" id="PS00600">
    <property type="entry name" value="AA_TRANSFER_CLASS_3"/>
    <property type="match status" value="1"/>
</dbReference>
<proteinExistence type="inferred from homology"/>
<name>A0A238J0E8_9RHOB</name>
<dbReference type="FunFam" id="3.40.640.10:FF:000014">
    <property type="entry name" value="Adenosylmethionine-8-amino-7-oxononanoate aminotransferase, probable"/>
    <property type="match status" value="1"/>
</dbReference>
<keyword evidence="3 7" id="KW-0032">Aminotransferase</keyword>
<dbReference type="SUPFAM" id="SSF53383">
    <property type="entry name" value="PLP-dependent transferases"/>
    <property type="match status" value="1"/>
</dbReference>
<keyword evidence="4 7" id="KW-0808">Transferase</keyword>
<dbReference type="GO" id="GO:0005829">
    <property type="term" value="C:cytosol"/>
    <property type="evidence" value="ECO:0007669"/>
    <property type="project" value="TreeGrafter"/>
</dbReference>
<dbReference type="NCBIfam" id="NF005685">
    <property type="entry name" value="PRK07483.1"/>
    <property type="match status" value="1"/>
</dbReference>
<dbReference type="InterPro" id="IPR005814">
    <property type="entry name" value="Aminotrans_3"/>
</dbReference>
<comment type="cofactor">
    <cofactor evidence="1">
        <name>pyridoxal 5'-phosphate</name>
        <dbReference type="ChEBI" id="CHEBI:597326"/>
    </cofactor>
</comment>
<evidence type="ECO:0000256" key="6">
    <source>
        <dbReference type="RuleBase" id="RU003560"/>
    </source>
</evidence>
<evidence type="ECO:0000256" key="5">
    <source>
        <dbReference type="ARBA" id="ARBA00022898"/>
    </source>
</evidence>
<gene>
    <name evidence="7" type="primary">tpa_1</name>
    <name evidence="7" type="ORF">BOA8489_01843</name>
</gene>
<dbReference type="Pfam" id="PF00202">
    <property type="entry name" value="Aminotran_3"/>
    <property type="match status" value="1"/>
</dbReference>
<dbReference type="InterPro" id="IPR049704">
    <property type="entry name" value="Aminotrans_3_PPA_site"/>
</dbReference>
<dbReference type="InterPro" id="IPR015424">
    <property type="entry name" value="PyrdxlP-dep_Trfase"/>
</dbReference>
<dbReference type="RefSeq" id="WP_093973709.1">
    <property type="nucleotide sequence ID" value="NZ_FXXQ01000005.1"/>
</dbReference>
<comment type="similarity">
    <text evidence="2 6">Belongs to the class-III pyridoxal-phosphate-dependent aminotransferase family.</text>
</comment>
<evidence type="ECO:0000256" key="2">
    <source>
        <dbReference type="ARBA" id="ARBA00008954"/>
    </source>
</evidence>
<dbReference type="Gene3D" id="3.90.1150.10">
    <property type="entry name" value="Aspartate Aminotransferase, domain 1"/>
    <property type="match status" value="1"/>
</dbReference>
<organism evidence="7 8">
    <name type="scientific">Boseongicola aestuarii</name>
    <dbReference type="NCBI Taxonomy" id="1470561"/>
    <lineage>
        <taxon>Bacteria</taxon>
        <taxon>Pseudomonadati</taxon>
        <taxon>Pseudomonadota</taxon>
        <taxon>Alphaproteobacteria</taxon>
        <taxon>Rhodobacterales</taxon>
        <taxon>Paracoccaceae</taxon>
        <taxon>Boseongicola</taxon>
    </lineage>
</organism>
<dbReference type="OrthoDB" id="9801834at2"/>
<evidence type="ECO:0000313" key="7">
    <source>
        <dbReference type="EMBL" id="SMX23732.1"/>
    </source>
</evidence>